<comment type="subunit">
    <text evidence="1">Heterotrimer of A, B and C subunits.</text>
</comment>
<proteinExistence type="inferred from homology"/>
<keyword evidence="1" id="KW-0067">ATP-binding</keyword>
<accession>A0A855X602</accession>
<dbReference type="SUPFAM" id="SSF141000">
    <property type="entry name" value="Glu-tRNAGln amidotransferase C subunit"/>
    <property type="match status" value="1"/>
</dbReference>
<dbReference type="InterPro" id="IPR036113">
    <property type="entry name" value="Asp/Glu-ADT_sf_sub_c"/>
</dbReference>
<dbReference type="AlphaFoldDB" id="A0A855X602"/>
<dbReference type="Proteomes" id="UP000250918">
    <property type="component" value="Unassembled WGS sequence"/>
</dbReference>
<evidence type="ECO:0000313" key="3">
    <source>
        <dbReference type="Proteomes" id="UP000250918"/>
    </source>
</evidence>
<dbReference type="GO" id="GO:0016740">
    <property type="term" value="F:transferase activity"/>
    <property type="evidence" value="ECO:0007669"/>
    <property type="project" value="UniProtKB-KW"/>
</dbReference>
<evidence type="ECO:0000256" key="1">
    <source>
        <dbReference type="HAMAP-Rule" id="MF_00122"/>
    </source>
</evidence>
<keyword evidence="2" id="KW-0808">Transferase</keyword>
<keyword evidence="1" id="KW-0648">Protein biosynthesis</keyword>
<reference evidence="2 3" key="1">
    <citation type="journal article" date="2018" name="ISME J.">
        <title>A methanotrophic archaeon couples anaerobic oxidation of methane to Fe(III) reduction.</title>
        <authorList>
            <person name="Cai C."/>
            <person name="Leu A.O."/>
            <person name="Xie G.J."/>
            <person name="Guo J."/>
            <person name="Feng Y."/>
            <person name="Zhao J.X."/>
            <person name="Tyson G.W."/>
            <person name="Yuan Z."/>
            <person name="Hu S."/>
        </authorList>
    </citation>
    <scope>NUCLEOTIDE SEQUENCE [LARGE SCALE GENOMIC DNA]</scope>
    <source>
        <strain evidence="2">FeB_12</strain>
    </source>
</reference>
<comment type="caution">
    <text evidence="2">The sequence shown here is derived from an EMBL/GenBank/DDBJ whole genome shotgun (WGS) entry which is preliminary data.</text>
</comment>
<dbReference type="PANTHER" id="PTHR15004">
    <property type="entry name" value="GLUTAMYL-TRNA(GLN) AMIDOTRANSFERASE SUBUNIT C, MITOCHONDRIAL"/>
    <property type="match status" value="1"/>
</dbReference>
<dbReference type="GO" id="GO:0006450">
    <property type="term" value="P:regulation of translational fidelity"/>
    <property type="evidence" value="ECO:0007669"/>
    <property type="project" value="InterPro"/>
</dbReference>
<keyword evidence="1" id="KW-0436">Ligase</keyword>
<comment type="catalytic activity">
    <reaction evidence="1">
        <text>L-aspartyl-tRNA(Asn) + L-glutamine + ATP + H2O = L-asparaginyl-tRNA(Asn) + L-glutamate + ADP + phosphate + 2 H(+)</text>
        <dbReference type="Rhea" id="RHEA:14513"/>
        <dbReference type="Rhea" id="RHEA-COMP:9674"/>
        <dbReference type="Rhea" id="RHEA-COMP:9677"/>
        <dbReference type="ChEBI" id="CHEBI:15377"/>
        <dbReference type="ChEBI" id="CHEBI:15378"/>
        <dbReference type="ChEBI" id="CHEBI:29985"/>
        <dbReference type="ChEBI" id="CHEBI:30616"/>
        <dbReference type="ChEBI" id="CHEBI:43474"/>
        <dbReference type="ChEBI" id="CHEBI:58359"/>
        <dbReference type="ChEBI" id="CHEBI:78515"/>
        <dbReference type="ChEBI" id="CHEBI:78516"/>
        <dbReference type="ChEBI" id="CHEBI:456216"/>
    </reaction>
</comment>
<dbReference type="InterPro" id="IPR003837">
    <property type="entry name" value="GatC"/>
</dbReference>
<dbReference type="GO" id="GO:0050567">
    <property type="term" value="F:glutaminyl-tRNA synthase (glutamine-hydrolyzing) activity"/>
    <property type="evidence" value="ECO:0007669"/>
    <property type="project" value="UniProtKB-UniRule"/>
</dbReference>
<organism evidence="2 3">
    <name type="scientific">candidate division GN15 bacterium</name>
    <dbReference type="NCBI Taxonomy" id="2072418"/>
    <lineage>
        <taxon>Bacteria</taxon>
        <taxon>candidate division GN15</taxon>
    </lineage>
</organism>
<dbReference type="GO" id="GO:0006412">
    <property type="term" value="P:translation"/>
    <property type="evidence" value="ECO:0007669"/>
    <property type="project" value="UniProtKB-UniRule"/>
</dbReference>
<dbReference type="GO" id="GO:0005524">
    <property type="term" value="F:ATP binding"/>
    <property type="evidence" value="ECO:0007669"/>
    <property type="project" value="UniProtKB-KW"/>
</dbReference>
<evidence type="ECO:0000313" key="2">
    <source>
        <dbReference type="EMBL" id="PWB75280.1"/>
    </source>
</evidence>
<sequence length="95" mass="10658">MPLTTQQVEHIARLAKLNLTPEEIKKFTVELTVVLDYIDQLKTVETRDVGPTDRIGSGESRLRDDVAEPSLPAEEVLKLAPRHTQEFILVPKVLG</sequence>
<protein>
    <recommendedName>
        <fullName evidence="1">Aspartyl/glutamyl-tRNA(Asn/Gln) amidotransferase subunit C</fullName>
        <shortName evidence="1">Asp/Glu-ADT subunit C</shortName>
        <ecNumber evidence="1">6.3.5.-</ecNumber>
    </recommendedName>
</protein>
<keyword evidence="1" id="KW-0547">Nucleotide-binding</keyword>
<comment type="catalytic activity">
    <reaction evidence="1">
        <text>L-glutamyl-tRNA(Gln) + L-glutamine + ATP + H2O = L-glutaminyl-tRNA(Gln) + L-glutamate + ADP + phosphate + H(+)</text>
        <dbReference type="Rhea" id="RHEA:17521"/>
        <dbReference type="Rhea" id="RHEA-COMP:9681"/>
        <dbReference type="Rhea" id="RHEA-COMP:9684"/>
        <dbReference type="ChEBI" id="CHEBI:15377"/>
        <dbReference type="ChEBI" id="CHEBI:15378"/>
        <dbReference type="ChEBI" id="CHEBI:29985"/>
        <dbReference type="ChEBI" id="CHEBI:30616"/>
        <dbReference type="ChEBI" id="CHEBI:43474"/>
        <dbReference type="ChEBI" id="CHEBI:58359"/>
        <dbReference type="ChEBI" id="CHEBI:78520"/>
        <dbReference type="ChEBI" id="CHEBI:78521"/>
        <dbReference type="ChEBI" id="CHEBI:456216"/>
    </reaction>
</comment>
<dbReference type="NCBIfam" id="TIGR00135">
    <property type="entry name" value="gatC"/>
    <property type="match status" value="1"/>
</dbReference>
<dbReference type="Pfam" id="PF02686">
    <property type="entry name" value="GatC"/>
    <property type="match status" value="1"/>
</dbReference>
<dbReference type="PANTHER" id="PTHR15004:SF0">
    <property type="entry name" value="GLUTAMYL-TRNA(GLN) AMIDOTRANSFERASE SUBUNIT C, MITOCHONDRIAL"/>
    <property type="match status" value="1"/>
</dbReference>
<dbReference type="EMBL" id="PQAP01000011">
    <property type="protein sequence ID" value="PWB75280.1"/>
    <property type="molecule type" value="Genomic_DNA"/>
</dbReference>
<dbReference type="GO" id="GO:0070681">
    <property type="term" value="P:glutaminyl-tRNAGln biosynthesis via transamidation"/>
    <property type="evidence" value="ECO:0007669"/>
    <property type="project" value="TreeGrafter"/>
</dbReference>
<dbReference type="Gene3D" id="1.10.20.60">
    <property type="entry name" value="Glu-tRNAGln amidotransferase C subunit, N-terminal domain"/>
    <property type="match status" value="1"/>
</dbReference>
<name>A0A855X602_9BACT</name>
<comment type="function">
    <text evidence="1">Allows the formation of correctly charged Asn-tRNA(Asn) or Gln-tRNA(Gln) through the transamidation of misacylated Asp-tRNA(Asn) or Glu-tRNA(Gln) in organisms which lack either or both of asparaginyl-tRNA or glutaminyl-tRNA synthetases. The reaction takes place in the presence of glutamine and ATP through an activated phospho-Asp-tRNA(Asn) or phospho-Glu-tRNA(Gln).</text>
</comment>
<dbReference type="HAMAP" id="MF_00122">
    <property type="entry name" value="GatC"/>
    <property type="match status" value="1"/>
</dbReference>
<gene>
    <name evidence="1" type="primary">gatC</name>
    <name evidence="2" type="ORF">C3F09_02665</name>
</gene>
<dbReference type="EC" id="6.3.5.-" evidence="1"/>
<comment type="similarity">
    <text evidence="1">Belongs to the GatC family.</text>
</comment>